<dbReference type="SUPFAM" id="SSF56219">
    <property type="entry name" value="DNase I-like"/>
    <property type="match status" value="1"/>
</dbReference>
<dbReference type="CDD" id="cd09077">
    <property type="entry name" value="R1-I-EN"/>
    <property type="match status" value="1"/>
</dbReference>
<sequence length="345" mass="38868">MAEWLIHVTVVAEPYYVPTGDDWIGDRNGLVAITTRSAVGSPAFKQVVKGRGYVSAFVGGILVVGVYFSPNRTLSEFEQFLVEIGALIGRCRPNRVLVAGDFNAKSLAWGSPVTDVRGEELEEWAVQMGLIVINRGSVQTCVRQQGGSIVDITFANAALACYVQGWQVMENVETLSDHRYIRFKVSTTLAATNSSSQPWRGFGPRWSLKRLDRDALIEAALVQVWVSVYENTVGLEQETEWLRSAMTHICDAAMPRIGPQPLKTAVYWWSQELQQLRRSCVTARRQYARCRRRRIRNEVEEKRLYAVYRSAIKTLQGAIRTAKDLAETEMLSSLNADPWGRPYKM</sequence>
<keyword evidence="3" id="KW-1185">Reference proteome</keyword>
<organism evidence="2 3">
    <name type="scientific">Pararge aegeria aegeria</name>
    <dbReference type="NCBI Taxonomy" id="348720"/>
    <lineage>
        <taxon>Eukaryota</taxon>
        <taxon>Metazoa</taxon>
        <taxon>Ecdysozoa</taxon>
        <taxon>Arthropoda</taxon>
        <taxon>Hexapoda</taxon>
        <taxon>Insecta</taxon>
        <taxon>Pterygota</taxon>
        <taxon>Neoptera</taxon>
        <taxon>Endopterygota</taxon>
        <taxon>Lepidoptera</taxon>
        <taxon>Glossata</taxon>
        <taxon>Ditrysia</taxon>
        <taxon>Papilionoidea</taxon>
        <taxon>Nymphalidae</taxon>
        <taxon>Satyrinae</taxon>
        <taxon>Satyrini</taxon>
        <taxon>Parargina</taxon>
        <taxon>Pararge</taxon>
    </lineage>
</organism>
<evidence type="ECO:0000313" key="2">
    <source>
        <dbReference type="EMBL" id="CAH2217157.1"/>
    </source>
</evidence>
<feature type="non-terminal residue" evidence="2">
    <location>
        <position position="345"/>
    </location>
</feature>
<protein>
    <submittedName>
        <fullName evidence="2">Jg10321 protein</fullName>
    </submittedName>
</protein>
<dbReference type="OrthoDB" id="6931204at2759"/>
<name>A0A8S4QVQ5_9NEOP</name>
<accession>A0A8S4QVQ5</accession>
<dbReference type="PANTHER" id="PTHR33273">
    <property type="entry name" value="DOMAIN-CONTAINING PROTEIN, PUTATIVE-RELATED"/>
    <property type="match status" value="1"/>
</dbReference>
<dbReference type="InterPro" id="IPR005135">
    <property type="entry name" value="Endo/exonuclease/phosphatase"/>
</dbReference>
<proteinExistence type="predicted"/>
<dbReference type="PANTHER" id="PTHR33273:SF4">
    <property type="entry name" value="ENDONUCLEASE_EXONUCLEASE_PHOSPHATASE DOMAIN-CONTAINING PROTEIN"/>
    <property type="match status" value="1"/>
</dbReference>
<comment type="caution">
    <text evidence="2">The sequence shown here is derived from an EMBL/GenBank/DDBJ whole genome shotgun (WGS) entry which is preliminary data.</text>
</comment>
<dbReference type="EMBL" id="CAKXAJ010017785">
    <property type="protein sequence ID" value="CAH2217157.1"/>
    <property type="molecule type" value="Genomic_DNA"/>
</dbReference>
<reference evidence="2" key="1">
    <citation type="submission" date="2022-03" db="EMBL/GenBank/DDBJ databases">
        <authorList>
            <person name="Lindestad O."/>
        </authorList>
    </citation>
    <scope>NUCLEOTIDE SEQUENCE</scope>
</reference>
<evidence type="ECO:0000259" key="1">
    <source>
        <dbReference type="Pfam" id="PF14529"/>
    </source>
</evidence>
<dbReference type="InterPro" id="IPR036691">
    <property type="entry name" value="Endo/exonu/phosph_ase_sf"/>
</dbReference>
<dbReference type="Pfam" id="PF14529">
    <property type="entry name" value="Exo_endo_phos_2"/>
    <property type="match status" value="1"/>
</dbReference>
<dbReference type="Proteomes" id="UP000838756">
    <property type="component" value="Unassembled WGS sequence"/>
</dbReference>
<gene>
    <name evidence="2" type="primary">jg10321</name>
    <name evidence="2" type="ORF">PAEG_LOCUS5075</name>
</gene>
<dbReference type="Gene3D" id="3.60.10.10">
    <property type="entry name" value="Endonuclease/exonuclease/phosphatase"/>
    <property type="match status" value="1"/>
</dbReference>
<feature type="domain" description="Endonuclease/exonuclease/phosphatase" evidence="1">
    <location>
        <begin position="61"/>
        <end position="181"/>
    </location>
</feature>
<evidence type="ECO:0000313" key="3">
    <source>
        <dbReference type="Proteomes" id="UP000838756"/>
    </source>
</evidence>
<dbReference type="AlphaFoldDB" id="A0A8S4QVQ5"/>
<dbReference type="GO" id="GO:0003824">
    <property type="term" value="F:catalytic activity"/>
    <property type="evidence" value="ECO:0007669"/>
    <property type="project" value="InterPro"/>
</dbReference>